<dbReference type="AlphaFoldDB" id="X1JGE2"/>
<accession>X1JGE2</accession>
<sequence length="41" mass="4885">MANFLAYNFTLPKTRDSLYSDHELYNCTSSIHSDLRFNSRR</sequence>
<name>X1JGE2_9ZZZZ</name>
<reference evidence="1" key="1">
    <citation type="journal article" date="2014" name="Front. Microbiol.">
        <title>High frequency of phylogenetically diverse reductive dehalogenase-homologous genes in deep subseafloor sedimentary metagenomes.</title>
        <authorList>
            <person name="Kawai M."/>
            <person name="Futagami T."/>
            <person name="Toyoda A."/>
            <person name="Takaki Y."/>
            <person name="Nishi S."/>
            <person name="Hori S."/>
            <person name="Arai W."/>
            <person name="Tsubouchi T."/>
            <person name="Morono Y."/>
            <person name="Uchiyama I."/>
            <person name="Ito T."/>
            <person name="Fujiyama A."/>
            <person name="Inagaki F."/>
            <person name="Takami H."/>
        </authorList>
    </citation>
    <scope>NUCLEOTIDE SEQUENCE</scope>
    <source>
        <strain evidence="1">Expedition CK06-06</strain>
    </source>
</reference>
<organism evidence="1">
    <name type="scientific">marine sediment metagenome</name>
    <dbReference type="NCBI Taxonomy" id="412755"/>
    <lineage>
        <taxon>unclassified sequences</taxon>
        <taxon>metagenomes</taxon>
        <taxon>ecological metagenomes</taxon>
    </lineage>
</organism>
<evidence type="ECO:0000313" key="1">
    <source>
        <dbReference type="EMBL" id="GAH80580.1"/>
    </source>
</evidence>
<dbReference type="EMBL" id="BARU01038071">
    <property type="protein sequence ID" value="GAH80580.1"/>
    <property type="molecule type" value="Genomic_DNA"/>
</dbReference>
<proteinExistence type="predicted"/>
<comment type="caution">
    <text evidence="1">The sequence shown here is derived from an EMBL/GenBank/DDBJ whole genome shotgun (WGS) entry which is preliminary data.</text>
</comment>
<gene>
    <name evidence="1" type="ORF">S03H2_59220</name>
</gene>
<protein>
    <submittedName>
        <fullName evidence="1">Uncharacterized protein</fullName>
    </submittedName>
</protein>
<feature type="non-terminal residue" evidence="1">
    <location>
        <position position="41"/>
    </location>
</feature>